<dbReference type="Pfam" id="PF05354">
    <property type="entry name" value="Phage_attach"/>
    <property type="match status" value="1"/>
</dbReference>
<dbReference type="GO" id="GO:0019068">
    <property type="term" value="P:virion assembly"/>
    <property type="evidence" value="ECO:0007669"/>
    <property type="project" value="InterPro"/>
</dbReference>
<dbReference type="Proteomes" id="UP000298595">
    <property type="component" value="Chromosome"/>
</dbReference>
<gene>
    <name evidence="1" type="ORF">D3093_11710</name>
</gene>
<evidence type="ECO:0000313" key="1">
    <source>
        <dbReference type="EMBL" id="QCN95871.1"/>
    </source>
</evidence>
<dbReference type="EMBL" id="CP032321">
    <property type="protein sequence ID" value="QCN95871.1"/>
    <property type="molecule type" value="Genomic_DNA"/>
</dbReference>
<dbReference type="AlphaFoldDB" id="A0A4D8PKF4"/>
<name>A0A4D8PKF4_9PROT</name>
<sequence length="281" mass="28609">MIDFDRLTMAPAFTIFGEAATYAPPTGPAVPCRVVREGGGVPLKLGPITVHLAALTFEVRAAELAAPAVGGTFTVGGIAYTVTGAPYHPEEDAHGLVWCCPTIWGAPIIYRTPTGNGAMLNPPTGSGWTVATAAAAGATAISTRATLTTGRLLAGDKLTVGGETYTITAPVSAASNVFSNVPITPPLAAPVAVGVPVTFEFACDRPVLAAVAGYDASQLLGGIVVGSRRVVVTQERLTAAGIPTPNAADSVFIEGRQFRVKNAAATYSGATPFVWDLECGA</sequence>
<dbReference type="KEGG" id="aare:D3093_11710"/>
<proteinExistence type="predicted"/>
<dbReference type="RefSeq" id="WP_137115589.1">
    <property type="nucleotide sequence ID" value="NZ_CP032321.1"/>
</dbReference>
<organism evidence="1 2">
    <name type="scientific">Azospirillum argentinense</name>
    <dbReference type="NCBI Taxonomy" id="2970906"/>
    <lineage>
        <taxon>Bacteria</taxon>
        <taxon>Pseudomonadati</taxon>
        <taxon>Pseudomonadota</taxon>
        <taxon>Alphaproteobacteria</taxon>
        <taxon>Rhodospirillales</taxon>
        <taxon>Azospirillaceae</taxon>
        <taxon>Azospirillum</taxon>
    </lineage>
</organism>
<accession>A0A4D8PKF4</accession>
<evidence type="ECO:0000313" key="2">
    <source>
        <dbReference type="Proteomes" id="UP000298595"/>
    </source>
</evidence>
<protein>
    <submittedName>
        <fullName evidence="1">Uncharacterized protein</fullName>
    </submittedName>
</protein>
<dbReference type="InterPro" id="IPR008018">
    <property type="entry name" value="Phage_tail_attach_FII"/>
</dbReference>
<reference evidence="1 2" key="1">
    <citation type="submission" date="2018-09" db="EMBL/GenBank/DDBJ databases">
        <title>Whole genome based analysis of evolution and adaptive divergence in Indian and Brazilian strains of Azospirillum brasilense.</title>
        <authorList>
            <person name="Singh C."/>
            <person name="Tripathi A.K."/>
        </authorList>
    </citation>
    <scope>NUCLEOTIDE SEQUENCE [LARGE SCALE GENOMIC DNA]</scope>
    <source>
        <strain evidence="1 2">MTCC4035</strain>
    </source>
</reference>